<proteinExistence type="predicted"/>
<protein>
    <submittedName>
        <fullName evidence="1">Uncharacterized protein</fullName>
    </submittedName>
</protein>
<organism evidence="1">
    <name type="scientific">Rhizophora mucronata</name>
    <name type="common">Asiatic mangrove</name>
    <dbReference type="NCBI Taxonomy" id="61149"/>
    <lineage>
        <taxon>Eukaryota</taxon>
        <taxon>Viridiplantae</taxon>
        <taxon>Streptophyta</taxon>
        <taxon>Embryophyta</taxon>
        <taxon>Tracheophyta</taxon>
        <taxon>Spermatophyta</taxon>
        <taxon>Magnoliopsida</taxon>
        <taxon>eudicotyledons</taxon>
        <taxon>Gunneridae</taxon>
        <taxon>Pentapetalae</taxon>
        <taxon>rosids</taxon>
        <taxon>fabids</taxon>
        <taxon>Malpighiales</taxon>
        <taxon>Rhizophoraceae</taxon>
        <taxon>Rhizophora</taxon>
    </lineage>
</organism>
<dbReference type="EMBL" id="GGEC01008871">
    <property type="protein sequence ID" value="MBW89354.1"/>
    <property type="molecule type" value="Transcribed_RNA"/>
</dbReference>
<reference evidence="1" key="1">
    <citation type="submission" date="2018-02" db="EMBL/GenBank/DDBJ databases">
        <title>Rhizophora mucronata_Transcriptome.</title>
        <authorList>
            <person name="Meera S.P."/>
            <person name="Sreeshan A."/>
            <person name="Augustine A."/>
        </authorList>
    </citation>
    <scope>NUCLEOTIDE SEQUENCE</scope>
    <source>
        <tissue evidence="1">Leaf</tissue>
    </source>
</reference>
<dbReference type="AlphaFoldDB" id="A0A2P2J797"/>
<accession>A0A2P2J797</accession>
<evidence type="ECO:0000313" key="1">
    <source>
        <dbReference type="EMBL" id="MBW89354.1"/>
    </source>
</evidence>
<name>A0A2P2J797_RHIMU</name>
<sequence length="22" mass="2679">MHNTIFPLTFSGERELGRHWLH</sequence>